<dbReference type="AlphaFoldDB" id="I0HB14"/>
<sequence>MTVEPHRYEVLVVDDHPVFRRGLTTLLSYTDWVSAVHEATTGAEALQAVTGTAVDVVALDLRLPDIGGLEVARQMLRIRPEVRIVVLTMADDDETVRGALRSGVHGYLLKEQDPDQVLAALRSAAAGGFTLGPRIGAAVLHGIDSPARTLPPPLDTLTPRELELMAHLAAGHDNAYIARRLGIADKTVRNQMSDLFLKIGVPDRVRAALLAREAGIPPAS</sequence>
<name>I0HB14_ACTM4</name>
<dbReference type="GO" id="GO:0006355">
    <property type="term" value="P:regulation of DNA-templated transcription"/>
    <property type="evidence" value="ECO:0007669"/>
    <property type="project" value="InterPro"/>
</dbReference>
<accession>I0HB14</accession>
<keyword evidence="2" id="KW-0238">DNA-binding</keyword>
<dbReference type="InterPro" id="IPR016032">
    <property type="entry name" value="Sig_transdc_resp-reg_C-effctor"/>
</dbReference>
<organism evidence="6 7">
    <name type="scientific">Actinoplanes missouriensis (strain ATCC 14538 / DSM 43046 / CBS 188.64 / JCM 3121 / NBRC 102363 / NCIMB 12654 / NRRL B-3342 / UNCC 431)</name>
    <dbReference type="NCBI Taxonomy" id="512565"/>
    <lineage>
        <taxon>Bacteria</taxon>
        <taxon>Bacillati</taxon>
        <taxon>Actinomycetota</taxon>
        <taxon>Actinomycetes</taxon>
        <taxon>Micromonosporales</taxon>
        <taxon>Micromonosporaceae</taxon>
        <taxon>Actinoplanes</taxon>
    </lineage>
</organism>
<dbReference type="Pfam" id="PF00072">
    <property type="entry name" value="Response_reg"/>
    <property type="match status" value="1"/>
</dbReference>
<dbReference type="SUPFAM" id="SSF46894">
    <property type="entry name" value="C-terminal effector domain of the bipartite response regulators"/>
    <property type="match status" value="1"/>
</dbReference>
<reference evidence="6 7" key="1">
    <citation type="submission" date="2012-02" db="EMBL/GenBank/DDBJ databases">
        <title>Complete genome sequence of Actinoplanes missouriensis 431 (= NBRC 102363).</title>
        <authorList>
            <person name="Ohnishi Y."/>
            <person name="Ishikawa J."/>
            <person name="Sekine M."/>
            <person name="Hosoyama A."/>
            <person name="Harada T."/>
            <person name="Narita H."/>
            <person name="Hata T."/>
            <person name="Konno Y."/>
            <person name="Tutikane K."/>
            <person name="Fujita N."/>
            <person name="Horinouchi S."/>
            <person name="Hayakawa M."/>
        </authorList>
    </citation>
    <scope>NUCLEOTIDE SEQUENCE [LARGE SCALE GENOMIC DNA]</scope>
    <source>
        <strain evidence="7">ATCC 14538 / DSM 43046 / CBS 188.64 / JCM 3121 / NBRC 102363 / NCIMB 12654 / NRRL B-3342 / UNCC 431</strain>
    </source>
</reference>
<proteinExistence type="predicted"/>
<evidence type="ECO:0000259" key="4">
    <source>
        <dbReference type="PROSITE" id="PS50043"/>
    </source>
</evidence>
<dbReference type="PROSITE" id="PS50110">
    <property type="entry name" value="RESPONSE_REGULATORY"/>
    <property type="match status" value="1"/>
</dbReference>
<dbReference type="InterPro" id="IPR001789">
    <property type="entry name" value="Sig_transdc_resp-reg_receiver"/>
</dbReference>
<evidence type="ECO:0000313" key="6">
    <source>
        <dbReference type="EMBL" id="BAL90201.1"/>
    </source>
</evidence>
<evidence type="ECO:0000256" key="3">
    <source>
        <dbReference type="PROSITE-ProRule" id="PRU00169"/>
    </source>
</evidence>
<dbReference type="InterPro" id="IPR058245">
    <property type="entry name" value="NreC/VraR/RcsB-like_REC"/>
</dbReference>
<dbReference type="eggNOG" id="COG2197">
    <property type="taxonomic scope" value="Bacteria"/>
</dbReference>
<feature type="domain" description="Response regulatory" evidence="5">
    <location>
        <begin position="9"/>
        <end position="125"/>
    </location>
</feature>
<dbReference type="SMART" id="SM00448">
    <property type="entry name" value="REC"/>
    <property type="match status" value="1"/>
</dbReference>
<dbReference type="CDD" id="cd06170">
    <property type="entry name" value="LuxR_C_like"/>
    <property type="match status" value="1"/>
</dbReference>
<dbReference type="Gene3D" id="3.40.50.2300">
    <property type="match status" value="1"/>
</dbReference>
<feature type="modified residue" description="4-aspartylphosphate" evidence="3">
    <location>
        <position position="60"/>
    </location>
</feature>
<evidence type="ECO:0000313" key="7">
    <source>
        <dbReference type="Proteomes" id="UP000007882"/>
    </source>
</evidence>
<protein>
    <submittedName>
        <fullName evidence="6">Putative two-component system response regulator</fullName>
    </submittedName>
</protein>
<dbReference type="PATRIC" id="fig|512565.3.peg.4971"/>
<evidence type="ECO:0000259" key="5">
    <source>
        <dbReference type="PROSITE" id="PS50110"/>
    </source>
</evidence>
<feature type="domain" description="HTH luxR-type" evidence="4">
    <location>
        <begin position="150"/>
        <end position="215"/>
    </location>
</feature>
<dbReference type="PRINTS" id="PR00038">
    <property type="entry name" value="HTHLUXR"/>
</dbReference>
<dbReference type="GO" id="GO:0000160">
    <property type="term" value="P:phosphorelay signal transduction system"/>
    <property type="evidence" value="ECO:0007669"/>
    <property type="project" value="InterPro"/>
</dbReference>
<dbReference type="GO" id="GO:0003677">
    <property type="term" value="F:DNA binding"/>
    <property type="evidence" value="ECO:0007669"/>
    <property type="project" value="UniProtKB-KW"/>
</dbReference>
<keyword evidence="1 3" id="KW-0597">Phosphoprotein</keyword>
<dbReference type="STRING" id="512565.AMIS_49810"/>
<dbReference type="Proteomes" id="UP000007882">
    <property type="component" value="Chromosome"/>
</dbReference>
<dbReference type="InterPro" id="IPR039420">
    <property type="entry name" value="WalR-like"/>
</dbReference>
<dbReference type="SUPFAM" id="SSF52172">
    <property type="entry name" value="CheY-like"/>
    <property type="match status" value="1"/>
</dbReference>
<evidence type="ECO:0000256" key="1">
    <source>
        <dbReference type="ARBA" id="ARBA00022553"/>
    </source>
</evidence>
<dbReference type="KEGG" id="ams:AMIS_49810"/>
<dbReference type="Pfam" id="PF00196">
    <property type="entry name" value="GerE"/>
    <property type="match status" value="1"/>
</dbReference>
<dbReference type="HOGENOM" id="CLU_000445_90_10_11"/>
<dbReference type="InterPro" id="IPR000792">
    <property type="entry name" value="Tscrpt_reg_LuxR_C"/>
</dbReference>
<evidence type="ECO:0000256" key="2">
    <source>
        <dbReference type="ARBA" id="ARBA00023125"/>
    </source>
</evidence>
<dbReference type="SMART" id="SM00421">
    <property type="entry name" value="HTH_LUXR"/>
    <property type="match status" value="1"/>
</dbReference>
<dbReference type="CDD" id="cd17535">
    <property type="entry name" value="REC_NarL-like"/>
    <property type="match status" value="1"/>
</dbReference>
<dbReference type="InterPro" id="IPR011006">
    <property type="entry name" value="CheY-like_superfamily"/>
</dbReference>
<dbReference type="PROSITE" id="PS50043">
    <property type="entry name" value="HTH_LUXR_2"/>
    <property type="match status" value="1"/>
</dbReference>
<dbReference type="PANTHER" id="PTHR43214">
    <property type="entry name" value="TWO-COMPONENT RESPONSE REGULATOR"/>
    <property type="match status" value="1"/>
</dbReference>
<keyword evidence="7" id="KW-1185">Reference proteome</keyword>
<gene>
    <name evidence="6" type="ordered locus">AMIS_49810</name>
</gene>
<dbReference type="EMBL" id="AP012319">
    <property type="protein sequence ID" value="BAL90201.1"/>
    <property type="molecule type" value="Genomic_DNA"/>
</dbReference>